<dbReference type="PANTHER" id="PTHR47053">
    <property type="entry name" value="MUREIN DD-ENDOPEPTIDASE MEPH-RELATED"/>
    <property type="match status" value="1"/>
</dbReference>
<comment type="caution">
    <text evidence="6">The sequence shown here is derived from an EMBL/GenBank/DDBJ whole genome shotgun (WGS) entry which is preliminary data.</text>
</comment>
<gene>
    <name evidence="6" type="ORF">VF724_09385</name>
</gene>
<evidence type="ECO:0000313" key="6">
    <source>
        <dbReference type="EMBL" id="MEB3101875.1"/>
    </source>
</evidence>
<organism evidence="6 7">
    <name type="scientific">Ferviditalea candida</name>
    <dbReference type="NCBI Taxonomy" id="3108399"/>
    <lineage>
        <taxon>Bacteria</taxon>
        <taxon>Bacillati</taxon>
        <taxon>Bacillota</taxon>
        <taxon>Bacilli</taxon>
        <taxon>Bacillales</taxon>
        <taxon>Paenibacillaceae</taxon>
        <taxon>Ferviditalea</taxon>
    </lineage>
</organism>
<evidence type="ECO:0000256" key="3">
    <source>
        <dbReference type="ARBA" id="ARBA00022801"/>
    </source>
</evidence>
<accession>A0ABU5ZH87</accession>
<evidence type="ECO:0000256" key="4">
    <source>
        <dbReference type="ARBA" id="ARBA00022807"/>
    </source>
</evidence>
<dbReference type="Gene3D" id="3.90.1720.10">
    <property type="entry name" value="endopeptidase domain like (from Nostoc punctiforme)"/>
    <property type="match status" value="1"/>
</dbReference>
<dbReference type="PANTHER" id="PTHR47053:SF1">
    <property type="entry name" value="MUREIN DD-ENDOPEPTIDASE MEPH-RELATED"/>
    <property type="match status" value="1"/>
</dbReference>
<evidence type="ECO:0000256" key="1">
    <source>
        <dbReference type="ARBA" id="ARBA00007074"/>
    </source>
</evidence>
<keyword evidence="3" id="KW-0378">Hydrolase</keyword>
<dbReference type="InterPro" id="IPR038765">
    <property type="entry name" value="Papain-like_cys_pep_sf"/>
</dbReference>
<feature type="domain" description="NlpC/P60" evidence="5">
    <location>
        <begin position="6"/>
        <end position="128"/>
    </location>
</feature>
<reference evidence="6" key="1">
    <citation type="submission" date="2023-12" db="EMBL/GenBank/DDBJ databases">
        <title>Fervidustalea candida gen. nov., sp. nov., a novel member of the family Paenibacillaceae isolated from a geothermal area.</title>
        <authorList>
            <person name="Li W.-J."/>
            <person name="Jiao J.-Y."/>
            <person name="Chen Y."/>
        </authorList>
    </citation>
    <scope>NUCLEOTIDE SEQUENCE</scope>
    <source>
        <strain evidence="6">SYSU GA230002</strain>
    </source>
</reference>
<sequence>MLPVEPASAAALLQQTVKELVGTPYKWAGTSTNGFDCSGFTQYVFKQFDTELPHYSKGQSYLGDKVEKSELRTGDLVFFNTGGFGISHVGIYIGDGKFVHASTDAGVVISRLDETYYAKRYVTARRILDEKTYLKVAVEKTEKEANS</sequence>
<keyword evidence="2" id="KW-0645">Protease</keyword>
<name>A0ABU5ZH87_9BACL</name>
<dbReference type="PROSITE" id="PS51935">
    <property type="entry name" value="NLPC_P60"/>
    <property type="match status" value="1"/>
</dbReference>
<dbReference type="InterPro" id="IPR000064">
    <property type="entry name" value="NLP_P60_dom"/>
</dbReference>
<evidence type="ECO:0000313" key="7">
    <source>
        <dbReference type="Proteomes" id="UP001310386"/>
    </source>
</evidence>
<dbReference type="Proteomes" id="UP001310386">
    <property type="component" value="Unassembled WGS sequence"/>
</dbReference>
<dbReference type="InterPro" id="IPR051202">
    <property type="entry name" value="Peptidase_C40"/>
</dbReference>
<comment type="similarity">
    <text evidence="1">Belongs to the peptidase C40 family.</text>
</comment>
<dbReference type="SUPFAM" id="SSF54001">
    <property type="entry name" value="Cysteine proteinases"/>
    <property type="match status" value="1"/>
</dbReference>
<dbReference type="EMBL" id="JAYJLD010000011">
    <property type="protein sequence ID" value="MEB3101875.1"/>
    <property type="molecule type" value="Genomic_DNA"/>
</dbReference>
<protein>
    <submittedName>
        <fullName evidence="6">C40 family peptidase</fullName>
    </submittedName>
</protein>
<proteinExistence type="inferred from homology"/>
<keyword evidence="7" id="KW-1185">Reference proteome</keyword>
<evidence type="ECO:0000259" key="5">
    <source>
        <dbReference type="PROSITE" id="PS51935"/>
    </source>
</evidence>
<dbReference type="Pfam" id="PF00877">
    <property type="entry name" value="NLPC_P60"/>
    <property type="match status" value="1"/>
</dbReference>
<keyword evidence="4" id="KW-0788">Thiol protease</keyword>
<evidence type="ECO:0000256" key="2">
    <source>
        <dbReference type="ARBA" id="ARBA00022670"/>
    </source>
</evidence>